<evidence type="ECO:0000313" key="1">
    <source>
        <dbReference type="EMBL" id="EFE49759.1"/>
    </source>
</evidence>
<reference evidence="1 2" key="1">
    <citation type="submission" date="2010-02" db="EMBL/GenBank/DDBJ databases">
        <authorList>
            <person name="Weinstock G."/>
            <person name="Sodergren E."/>
            <person name="Clifton S."/>
            <person name="Fulton L."/>
            <person name="Fulton B."/>
            <person name="Courtney L."/>
            <person name="Fronick C."/>
            <person name="Harrison M."/>
            <person name="Strong C."/>
            <person name="Farmer C."/>
            <person name="Delahaunty K."/>
            <person name="Markovic C."/>
            <person name="Hall O."/>
            <person name="Minx P."/>
            <person name="Tomlinson C."/>
            <person name="Mitreva M."/>
            <person name="Nelson J."/>
            <person name="Hou S."/>
            <person name="Wollam A."/>
            <person name="Pepin K.H."/>
            <person name="Johnson M."/>
            <person name="Bhonagiri V."/>
            <person name="Zhang X."/>
            <person name="Suruliraj S."/>
            <person name="Warren W."/>
            <person name="Chinwalla A."/>
            <person name="Mardis E.R."/>
            <person name="Wilson R.K."/>
        </authorList>
    </citation>
    <scope>NUCLEOTIDE SEQUENCE [LARGE SCALE GENOMIC DNA]</scope>
    <source>
        <strain evidence="1 2">ATCC 29315</strain>
    </source>
</reference>
<name>D4DR12_NEIEG</name>
<organism evidence="1 2">
    <name type="scientific">Neisseria elongata subsp. glycolytica ATCC 29315</name>
    <dbReference type="NCBI Taxonomy" id="546263"/>
    <lineage>
        <taxon>Bacteria</taxon>
        <taxon>Pseudomonadati</taxon>
        <taxon>Pseudomonadota</taxon>
        <taxon>Betaproteobacteria</taxon>
        <taxon>Neisseriales</taxon>
        <taxon>Neisseriaceae</taxon>
        <taxon>Neisseria</taxon>
    </lineage>
</organism>
<proteinExistence type="predicted"/>
<accession>D4DR12</accession>
<sequence>MVVSSSLSLRSSAWEHKKTAAEAGMEFWKHSICKADSAV</sequence>
<dbReference type="Proteomes" id="UP000005536">
    <property type="component" value="Unassembled WGS sequence"/>
</dbReference>
<gene>
    <name evidence="1" type="ORF">NEIELOOT_01504</name>
</gene>
<comment type="caution">
    <text evidence="1">The sequence shown here is derived from an EMBL/GenBank/DDBJ whole genome shotgun (WGS) entry which is preliminary data.</text>
</comment>
<protein>
    <submittedName>
        <fullName evidence="1">Uncharacterized protein</fullName>
    </submittedName>
</protein>
<dbReference type="EMBL" id="ADBF01000042">
    <property type="protein sequence ID" value="EFE49759.1"/>
    <property type="molecule type" value="Genomic_DNA"/>
</dbReference>
<dbReference type="AlphaFoldDB" id="D4DR12"/>
<evidence type="ECO:0000313" key="2">
    <source>
        <dbReference type="Proteomes" id="UP000005536"/>
    </source>
</evidence>